<accession>A0ABU6J8G1</accession>
<dbReference type="InterPro" id="IPR007899">
    <property type="entry name" value="CHAD_dom"/>
</dbReference>
<organism evidence="3 4">
    <name type="scientific">Noviherbaspirillum album</name>
    <dbReference type="NCBI Taxonomy" id="3080276"/>
    <lineage>
        <taxon>Bacteria</taxon>
        <taxon>Pseudomonadati</taxon>
        <taxon>Pseudomonadota</taxon>
        <taxon>Betaproteobacteria</taxon>
        <taxon>Burkholderiales</taxon>
        <taxon>Oxalobacteraceae</taxon>
        <taxon>Noviherbaspirillum</taxon>
    </lineage>
</organism>
<gene>
    <name evidence="3" type="ORF">RY831_12365</name>
</gene>
<feature type="domain" description="CYTH" evidence="1">
    <location>
        <begin position="1"/>
        <end position="204"/>
    </location>
</feature>
<dbReference type="PANTHER" id="PTHR39569:SF1">
    <property type="entry name" value="INORGANIC TRIPHOSPHATASE"/>
    <property type="match status" value="1"/>
</dbReference>
<name>A0ABU6J8G1_9BURK</name>
<protein>
    <submittedName>
        <fullName evidence="3">CHAD domain-containing protein</fullName>
    </submittedName>
</protein>
<dbReference type="SUPFAM" id="SSF55154">
    <property type="entry name" value="CYTH-like phosphatases"/>
    <property type="match status" value="1"/>
</dbReference>
<dbReference type="CDD" id="cd07756">
    <property type="entry name" value="CYTH-like_Pase_CHAD"/>
    <property type="match status" value="1"/>
</dbReference>
<dbReference type="RefSeq" id="WP_326506663.1">
    <property type="nucleotide sequence ID" value="NZ_JAWIIV010000009.1"/>
</dbReference>
<evidence type="ECO:0000313" key="4">
    <source>
        <dbReference type="Proteomes" id="UP001352263"/>
    </source>
</evidence>
<dbReference type="SMART" id="SM00880">
    <property type="entry name" value="CHAD"/>
    <property type="match status" value="1"/>
</dbReference>
<comment type="caution">
    <text evidence="3">The sequence shown here is derived from an EMBL/GenBank/DDBJ whole genome shotgun (WGS) entry which is preliminary data.</text>
</comment>
<reference evidence="3 4" key="1">
    <citation type="submission" date="2023-10" db="EMBL/GenBank/DDBJ databases">
        <title>Noviherbaspirillum sp. CPCC 100848 genome assembly.</title>
        <authorList>
            <person name="Li X.Y."/>
            <person name="Fang X.M."/>
        </authorList>
    </citation>
    <scope>NUCLEOTIDE SEQUENCE [LARGE SCALE GENOMIC DNA]</scope>
    <source>
        <strain evidence="3 4">CPCC 100848</strain>
    </source>
</reference>
<dbReference type="PANTHER" id="PTHR39569">
    <property type="entry name" value="INORGANIC TRIPHOSPHATASE"/>
    <property type="match status" value="1"/>
</dbReference>
<dbReference type="Pfam" id="PF05235">
    <property type="entry name" value="CHAD"/>
    <property type="match status" value="1"/>
</dbReference>
<dbReference type="Proteomes" id="UP001352263">
    <property type="component" value="Unassembled WGS sequence"/>
</dbReference>
<keyword evidence="4" id="KW-1185">Reference proteome</keyword>
<dbReference type="Gene3D" id="1.40.20.10">
    <property type="entry name" value="CHAD domain"/>
    <property type="match status" value="1"/>
</dbReference>
<dbReference type="Gene3D" id="2.40.320.10">
    <property type="entry name" value="Hypothetical Protein Pfu-838710-001"/>
    <property type="match status" value="1"/>
</dbReference>
<evidence type="ECO:0000259" key="2">
    <source>
        <dbReference type="PROSITE" id="PS51708"/>
    </source>
</evidence>
<evidence type="ECO:0000313" key="3">
    <source>
        <dbReference type="EMBL" id="MEC4719947.1"/>
    </source>
</evidence>
<feature type="domain" description="CHAD" evidence="2">
    <location>
        <begin position="219"/>
        <end position="508"/>
    </location>
</feature>
<dbReference type="PROSITE" id="PS51707">
    <property type="entry name" value="CYTH"/>
    <property type="match status" value="1"/>
</dbReference>
<dbReference type="Pfam" id="PF01928">
    <property type="entry name" value="CYTH"/>
    <property type="match status" value="1"/>
</dbReference>
<dbReference type="InterPro" id="IPR023577">
    <property type="entry name" value="CYTH_domain"/>
</dbReference>
<dbReference type="EMBL" id="JAWIIV010000009">
    <property type="protein sequence ID" value="MEC4719947.1"/>
    <property type="molecule type" value="Genomic_DNA"/>
</dbReference>
<dbReference type="SMART" id="SM01118">
    <property type="entry name" value="CYTH"/>
    <property type="match status" value="1"/>
</dbReference>
<dbReference type="InterPro" id="IPR033469">
    <property type="entry name" value="CYTH-like_dom_sf"/>
</dbReference>
<sequence>MKLLIDESLLGKLDDLQLLGRVTVGRPAAHAQKDVYFDTPTYDLMSNGMGLRIRHADGKRIQTMKSGGSVQSGLHRRNEWESEIDADRPDVESLKRMAEGDDAAAKLLGMPGLQDKLQPIFTLDIERTVRQLRLPAGEEVEMAIDRGHIVHGDKREPVSEIELEIKSGLPHRLFGFALELLDAIPMRIGSLSKAERGYALLARAKPKVVKAQKLVLKKDMSVEQAFIAIVSNCLAQIHGNEQRVMHDTDAESVHQMRVGLRRLRSALDMFEDIIACPAVIQEELKQLAGRLGAARDWQVLAGSTLDQVTAHAPKEVDVGKLIAAAHEHAARHRAEAAKEVASLAYTRLQLQLAEWLGGKQWRESLDDGATGQLDVPVTAFAKSMLKHDERRLLKRGKALDDNEPESRHRVRIAAKKARYASEFFASLYPKQRVRRYLSALSAMQEELGWLNDAAVATELLAQLQISNPEAAMDASFARGYLTAGIYGSGGDIRRLWKDFTHAKPPYKH</sequence>
<proteinExistence type="predicted"/>
<evidence type="ECO:0000259" key="1">
    <source>
        <dbReference type="PROSITE" id="PS51707"/>
    </source>
</evidence>
<dbReference type="InterPro" id="IPR039013">
    <property type="entry name" value="YgiF"/>
</dbReference>
<dbReference type="PROSITE" id="PS51708">
    <property type="entry name" value="CHAD"/>
    <property type="match status" value="1"/>
</dbReference>
<dbReference type="InterPro" id="IPR038186">
    <property type="entry name" value="CHAD_dom_sf"/>
</dbReference>